<evidence type="ECO:0000313" key="1">
    <source>
        <dbReference type="EMBL" id="SQH74376.1"/>
    </source>
</evidence>
<dbReference type="Proteomes" id="UP000250123">
    <property type="component" value="Chromosome SHEWBE"/>
</dbReference>
<reference evidence="2" key="1">
    <citation type="submission" date="2018-06" db="EMBL/GenBank/DDBJ databases">
        <authorList>
            <person name="Cea G.-C."/>
            <person name="William W."/>
        </authorList>
    </citation>
    <scope>NUCLEOTIDE SEQUENCE [LARGE SCALE GENOMIC DNA]</scope>
    <source>
        <strain evidence="2">DB21MT-2</strain>
    </source>
</reference>
<dbReference type="Pfam" id="PF13957">
    <property type="entry name" value="YafO_toxin"/>
    <property type="match status" value="1"/>
</dbReference>
<dbReference type="InterPro" id="IPR020353">
    <property type="entry name" value="Toxin_YafO"/>
</dbReference>
<organism evidence="1 2">
    <name type="scientific">Shewanella benthica</name>
    <dbReference type="NCBI Taxonomy" id="43661"/>
    <lineage>
        <taxon>Bacteria</taxon>
        <taxon>Pseudomonadati</taxon>
        <taxon>Pseudomonadota</taxon>
        <taxon>Gammaproteobacteria</taxon>
        <taxon>Alteromonadales</taxon>
        <taxon>Shewanellaceae</taxon>
        <taxon>Shewanella</taxon>
    </lineage>
</organism>
<sequence>MTRVFKARPILDALTEAEQHQLVSDFKSYKEGELPELFGRDVLYDHPMNLAAIKDEEVRHLHLGNADAPWPIWKAQFNRTSDKHLVYCCGDTHPDRYLLMAILTPSAHDKAKDNNVMSRLGTMAEKFKEIH</sequence>
<dbReference type="NCBIfam" id="NF007377">
    <property type="entry name" value="PRK09885.1"/>
    <property type="match status" value="1"/>
</dbReference>
<evidence type="ECO:0000313" key="2">
    <source>
        <dbReference type="Proteomes" id="UP000250123"/>
    </source>
</evidence>
<dbReference type="RefSeq" id="WP_112351150.1">
    <property type="nucleotide sequence ID" value="NZ_LS483452.1"/>
</dbReference>
<dbReference type="OrthoDB" id="6195342at2"/>
<protein>
    <submittedName>
        <fullName evidence="1">Putative toxin of the YafO-YafN toxin-antitoxin system</fullName>
    </submittedName>
</protein>
<proteinExistence type="predicted"/>
<dbReference type="KEGG" id="sbk:SHEWBE_0387"/>
<name>A0A330LW02_9GAMM</name>
<accession>A0A330LW02</accession>
<gene>
    <name evidence="1" type="primary">yafO</name>
    <name evidence="1" type="ORF">SHEWBE_0387</name>
</gene>
<dbReference type="AlphaFoldDB" id="A0A330LW02"/>
<dbReference type="EMBL" id="LS483452">
    <property type="protein sequence ID" value="SQH74376.1"/>
    <property type="molecule type" value="Genomic_DNA"/>
</dbReference>